<accession>A0ABD4UJC4</accession>
<reference evidence="2 3" key="2">
    <citation type="journal article" date="2017" name="Front. Microbiol.">
        <title>Genomics Reveals a Unique Clone of Burkholderia cenocepacia Harboring an Actively Excising Novel Genomic Island.</title>
        <authorList>
            <person name="Patil P.P."/>
            <person name="Mali S."/>
            <person name="Midha S."/>
            <person name="Gautam V."/>
            <person name="Dash L."/>
            <person name="Kumar S."/>
            <person name="Shastri J."/>
            <person name="Singhal L."/>
            <person name="Patil P.B."/>
        </authorList>
    </citation>
    <scope>NUCLEOTIDE SEQUENCE [LARGE SCALE GENOMIC DNA]</scope>
    <source>
        <strain evidence="2 3">BC-19</strain>
    </source>
</reference>
<feature type="transmembrane region" description="Helical" evidence="1">
    <location>
        <begin position="20"/>
        <end position="41"/>
    </location>
</feature>
<keyword evidence="1" id="KW-0812">Transmembrane</keyword>
<gene>
    <name evidence="2" type="ORF">UE95_024330</name>
</gene>
<feature type="non-terminal residue" evidence="2">
    <location>
        <position position="57"/>
    </location>
</feature>
<keyword evidence="1" id="KW-1133">Transmembrane helix</keyword>
<reference evidence="2 3" key="1">
    <citation type="journal article" date="2017" name="Front. Microbiol.">
        <title>Genomics reveals a unique clone of Burkholderia cenocepacia harbouring an actively excising novel genomic island.</title>
        <authorList>
            <person name="Patil P."/>
            <person name="Mali S."/>
            <person name="Midha S."/>
            <person name="Gautam V."/>
            <person name="Dash L."/>
            <person name="Kumar S."/>
            <person name="Shastri J."/>
            <person name="Singhal L."/>
            <person name="Patil P.B."/>
        </authorList>
    </citation>
    <scope>NUCLEOTIDE SEQUENCE [LARGE SCALE GENOMIC DNA]</scope>
    <source>
        <strain evidence="2 3">BC-19</strain>
    </source>
</reference>
<sequence>MASFDPPPPGTPGIPFDPELLLMPCVAYLWLFTLLTCGYAARHYLFSLDRLFKPQHA</sequence>
<keyword evidence="1" id="KW-0472">Membrane</keyword>
<dbReference type="Proteomes" id="UP000191686">
    <property type="component" value="Unassembled WGS sequence"/>
</dbReference>
<dbReference type="EMBL" id="JYMX02000021">
    <property type="protein sequence ID" value="MCW3714418.1"/>
    <property type="molecule type" value="Genomic_DNA"/>
</dbReference>
<evidence type="ECO:0000256" key="1">
    <source>
        <dbReference type="SAM" id="Phobius"/>
    </source>
</evidence>
<organism evidence="2 3">
    <name type="scientific">Burkholderia cenocepacia</name>
    <dbReference type="NCBI Taxonomy" id="95486"/>
    <lineage>
        <taxon>Bacteria</taxon>
        <taxon>Pseudomonadati</taxon>
        <taxon>Pseudomonadota</taxon>
        <taxon>Betaproteobacteria</taxon>
        <taxon>Burkholderiales</taxon>
        <taxon>Burkholderiaceae</taxon>
        <taxon>Burkholderia</taxon>
        <taxon>Burkholderia cepacia complex</taxon>
    </lineage>
</organism>
<dbReference type="AlphaFoldDB" id="A0ABD4UJC4"/>
<protein>
    <submittedName>
        <fullName evidence="2">Glycosyltransferase family 2 protein</fullName>
    </submittedName>
</protein>
<comment type="caution">
    <text evidence="2">The sequence shown here is derived from an EMBL/GenBank/DDBJ whole genome shotgun (WGS) entry which is preliminary data.</text>
</comment>
<evidence type="ECO:0000313" key="3">
    <source>
        <dbReference type="Proteomes" id="UP000191686"/>
    </source>
</evidence>
<proteinExistence type="predicted"/>
<name>A0ABD4UJC4_9BURK</name>
<evidence type="ECO:0000313" key="2">
    <source>
        <dbReference type="EMBL" id="MCW3714418.1"/>
    </source>
</evidence>